<keyword evidence="3" id="KW-0460">Magnesium</keyword>
<evidence type="ECO:0000313" key="4">
    <source>
        <dbReference type="EMBL" id="AXA35592.1"/>
    </source>
</evidence>
<evidence type="ECO:0000256" key="1">
    <source>
        <dbReference type="ARBA" id="ARBA00010702"/>
    </source>
</evidence>
<comment type="similarity">
    <text evidence="1">Belongs to the ADP-ribosylglycohydrolase family.</text>
</comment>
<comment type="cofactor">
    <cofactor evidence="3">
        <name>Mg(2+)</name>
        <dbReference type="ChEBI" id="CHEBI:18420"/>
    </cofactor>
    <text evidence="3">Binds 2 magnesium ions per subunit.</text>
</comment>
<dbReference type="Pfam" id="PF03747">
    <property type="entry name" value="ADP_ribosyl_GH"/>
    <property type="match status" value="1"/>
</dbReference>
<reference evidence="4 5" key="1">
    <citation type="submission" date="2018-05" db="EMBL/GenBank/DDBJ databases">
        <title>A metagenomic window into the 2 km-deep terrestrial subsurface aquifer revealed taxonomically and functionally diverse microbial community comprising novel uncultured bacterial lineages.</title>
        <authorList>
            <person name="Kadnikov V.V."/>
            <person name="Mardanov A.V."/>
            <person name="Beletsky A.V."/>
            <person name="Banks D."/>
            <person name="Pimenov N.V."/>
            <person name="Frank Y.A."/>
            <person name="Karnachuk O.V."/>
            <person name="Ravin N.V."/>
        </authorList>
    </citation>
    <scope>NUCLEOTIDE SEQUENCE [LARGE SCALE GENOMIC DNA]</scope>
    <source>
        <strain evidence="4">BY</strain>
    </source>
</reference>
<evidence type="ECO:0000256" key="3">
    <source>
        <dbReference type="PIRSR" id="PIRSR605502-1"/>
    </source>
</evidence>
<feature type="binding site" evidence="3">
    <location>
        <position position="276"/>
    </location>
    <ligand>
        <name>Mg(2+)</name>
        <dbReference type="ChEBI" id="CHEBI:18420"/>
        <label>1</label>
    </ligand>
</feature>
<dbReference type="InterPro" id="IPR005502">
    <property type="entry name" value="Ribosyl_crysJ1"/>
</dbReference>
<dbReference type="Gene3D" id="1.10.4080.10">
    <property type="entry name" value="ADP-ribosylation/Crystallin J1"/>
    <property type="match status" value="1"/>
</dbReference>
<dbReference type="GO" id="GO:0046872">
    <property type="term" value="F:metal ion binding"/>
    <property type="evidence" value="ECO:0007669"/>
    <property type="project" value="UniProtKB-KW"/>
</dbReference>
<feature type="binding site" evidence="3">
    <location>
        <position position="279"/>
    </location>
    <ligand>
        <name>Mg(2+)</name>
        <dbReference type="ChEBI" id="CHEBI:18420"/>
        <label>1</label>
    </ligand>
</feature>
<proteinExistence type="inferred from homology"/>
<gene>
    <name evidence="4" type="ORF">BRCON_0815</name>
</gene>
<dbReference type="InterPro" id="IPR036705">
    <property type="entry name" value="Ribosyl_crysJ1_sf"/>
</dbReference>
<sequence length="326" mass="35642">MEETLDLYRGALVGAAVGEALGATVDELSRTEVRKQYGVHREIVGGGRLRVKPGERGDETLLALAVARALADKGDVDLREIVKRLVECFGARSTEQRGTGPVTNAVLSVLKPRAKDLFAPAKKIAEQLGDEAAGCGALLRVMPVGLLRRVLFKELITDTIQVCRLTHFDQRCVDAAIAYNFGISYLTSGKDPSKLLFKTWRFVADARESREYRELVGTDSPSEDMVKALRAVNSLQYEDLKSDGRAIHAAQAAYWIVLNAIDFEEGLVRTVNLGGDAATLGAIAGAFLGARFGAHAIPERWLNQLEYRDEFEAIAKKLCILAEPKK</sequence>
<dbReference type="GO" id="GO:0016787">
    <property type="term" value="F:hydrolase activity"/>
    <property type="evidence" value="ECO:0007669"/>
    <property type="project" value="UniProtKB-KW"/>
</dbReference>
<dbReference type="Proteomes" id="UP000262583">
    <property type="component" value="Chromosome"/>
</dbReference>
<organism evidence="4 5">
    <name type="scientific">Sumerlaea chitinivorans</name>
    <dbReference type="NCBI Taxonomy" id="2250252"/>
    <lineage>
        <taxon>Bacteria</taxon>
        <taxon>Candidatus Sumerlaeota</taxon>
        <taxon>Candidatus Sumerlaeia</taxon>
        <taxon>Candidatus Sumerlaeales</taxon>
        <taxon>Candidatus Sumerlaeaceae</taxon>
        <taxon>Candidatus Sumerlaea</taxon>
    </lineage>
</organism>
<keyword evidence="3" id="KW-0479">Metal-binding</keyword>
<dbReference type="KEGG" id="schv:BRCON_0815"/>
<evidence type="ECO:0000313" key="5">
    <source>
        <dbReference type="Proteomes" id="UP000262583"/>
    </source>
</evidence>
<dbReference type="InterPro" id="IPR050792">
    <property type="entry name" value="ADP-ribosylglycohydrolase"/>
</dbReference>
<dbReference type="SUPFAM" id="SSF101478">
    <property type="entry name" value="ADP-ribosylglycohydrolase"/>
    <property type="match status" value="1"/>
</dbReference>
<evidence type="ECO:0000256" key="2">
    <source>
        <dbReference type="ARBA" id="ARBA00022801"/>
    </source>
</evidence>
<name>A0A2Z4Y4E5_SUMC1</name>
<feature type="binding site" evidence="3">
    <location>
        <position position="58"/>
    </location>
    <ligand>
        <name>Mg(2+)</name>
        <dbReference type="ChEBI" id="CHEBI:18420"/>
        <label>1</label>
    </ligand>
</feature>
<accession>A0A2Z4Y4E5</accession>
<dbReference type="EMBL" id="CP030759">
    <property type="protein sequence ID" value="AXA35592.1"/>
    <property type="molecule type" value="Genomic_DNA"/>
</dbReference>
<protein>
    <submittedName>
        <fullName evidence="4">ADP-ribosylglycohydrolase</fullName>
    </submittedName>
</protein>
<dbReference type="PANTHER" id="PTHR16222:SF24">
    <property type="entry name" value="ADP-RIBOSYLHYDROLASE ARH3"/>
    <property type="match status" value="1"/>
</dbReference>
<keyword evidence="2 4" id="KW-0378">Hydrolase</keyword>
<dbReference type="AlphaFoldDB" id="A0A2Z4Y4E5"/>
<dbReference type="PANTHER" id="PTHR16222">
    <property type="entry name" value="ADP-RIBOSYLGLYCOHYDROLASE"/>
    <property type="match status" value="1"/>
</dbReference>